<dbReference type="InterPro" id="IPR019921">
    <property type="entry name" value="Lucif-like_OxRdtase_Rv2161c"/>
</dbReference>
<gene>
    <name evidence="6" type="ORF">J2S57_002319</name>
</gene>
<dbReference type="InterPro" id="IPR050172">
    <property type="entry name" value="SsuD_RutA_monooxygenase"/>
</dbReference>
<dbReference type="Pfam" id="PF00296">
    <property type="entry name" value="Bac_luciferase"/>
    <property type="match status" value="1"/>
</dbReference>
<dbReference type="PANTHER" id="PTHR42847:SF4">
    <property type="entry name" value="ALKANESULFONATE MONOOXYGENASE-RELATED"/>
    <property type="match status" value="1"/>
</dbReference>
<dbReference type="InterPro" id="IPR036661">
    <property type="entry name" value="Luciferase-like_sf"/>
</dbReference>
<evidence type="ECO:0000313" key="7">
    <source>
        <dbReference type="Proteomes" id="UP001235712"/>
    </source>
</evidence>
<dbReference type="PANTHER" id="PTHR42847">
    <property type="entry name" value="ALKANESULFONATE MONOOXYGENASE"/>
    <property type="match status" value="1"/>
</dbReference>
<dbReference type="RefSeq" id="WP_307241500.1">
    <property type="nucleotide sequence ID" value="NZ_JAUSQZ010000001.1"/>
</dbReference>
<evidence type="ECO:0000256" key="1">
    <source>
        <dbReference type="ARBA" id="ARBA00022630"/>
    </source>
</evidence>
<protein>
    <submittedName>
        <fullName evidence="6">F420-dependent oxidoreductase</fullName>
    </submittedName>
</protein>
<evidence type="ECO:0000256" key="3">
    <source>
        <dbReference type="ARBA" id="ARBA00023002"/>
    </source>
</evidence>
<dbReference type="CDD" id="cd01097">
    <property type="entry name" value="Tetrahydromethanopterin_reductase"/>
    <property type="match status" value="1"/>
</dbReference>
<evidence type="ECO:0000256" key="4">
    <source>
        <dbReference type="ARBA" id="ARBA00023033"/>
    </source>
</evidence>
<dbReference type="Proteomes" id="UP001235712">
    <property type="component" value="Unassembled WGS sequence"/>
</dbReference>
<keyword evidence="4" id="KW-0503">Monooxygenase</keyword>
<name>A0ABT9P1K3_9ACTN</name>
<dbReference type="SUPFAM" id="SSF51679">
    <property type="entry name" value="Bacterial luciferase-like"/>
    <property type="match status" value="1"/>
</dbReference>
<proteinExistence type="predicted"/>
<dbReference type="NCBIfam" id="TIGR03619">
    <property type="entry name" value="F420_Rv2161c"/>
    <property type="match status" value="1"/>
</dbReference>
<evidence type="ECO:0000259" key="5">
    <source>
        <dbReference type="Pfam" id="PF00296"/>
    </source>
</evidence>
<dbReference type="EMBL" id="JAUSQZ010000001">
    <property type="protein sequence ID" value="MDP9826570.1"/>
    <property type="molecule type" value="Genomic_DNA"/>
</dbReference>
<keyword evidence="3" id="KW-0560">Oxidoreductase</keyword>
<dbReference type="Gene3D" id="3.20.20.30">
    <property type="entry name" value="Luciferase-like domain"/>
    <property type="match status" value="1"/>
</dbReference>
<keyword evidence="7" id="KW-1185">Reference proteome</keyword>
<comment type="caution">
    <text evidence="6">The sequence shown here is derived from an EMBL/GenBank/DDBJ whole genome shotgun (WGS) entry which is preliminary data.</text>
</comment>
<evidence type="ECO:0000313" key="6">
    <source>
        <dbReference type="EMBL" id="MDP9826570.1"/>
    </source>
</evidence>
<dbReference type="InterPro" id="IPR011251">
    <property type="entry name" value="Luciferase-like_dom"/>
</dbReference>
<reference evidence="6 7" key="1">
    <citation type="submission" date="2023-07" db="EMBL/GenBank/DDBJ databases">
        <title>Sequencing the genomes of 1000 actinobacteria strains.</title>
        <authorList>
            <person name="Klenk H.-P."/>
        </authorList>
    </citation>
    <scope>NUCLEOTIDE SEQUENCE [LARGE SCALE GENOMIC DNA]</scope>
    <source>
        <strain evidence="6 7">DSM 44388</strain>
    </source>
</reference>
<keyword evidence="1" id="KW-0285">Flavoprotein</keyword>
<feature type="domain" description="Luciferase-like" evidence="5">
    <location>
        <begin position="18"/>
        <end position="258"/>
    </location>
</feature>
<evidence type="ECO:0000256" key="2">
    <source>
        <dbReference type="ARBA" id="ARBA00022643"/>
    </source>
</evidence>
<accession>A0ABT9P1K3</accession>
<sequence>MLTGIFTPVTDGQITPARLGREVEDRGFESLFVPEHSHIPSRFETPTPDGNPLSGDYYRNLDPFVTLTAAAVATTRLRLGTAVTLVAQRDPIHLAKELASIDLVSGGRVELGAGAGWLREEIANHGTDPATRVRLLMERLAAVKEIWTRDEASFHGRFVDFEPIQVWPKPVQRPHPPVWLAGWGPTTFSRVVSSGSGWMAPVALPVPELERGMKELATSASPAPVPVIATLLDATERDVEAVRELGVHRLLLGLGNVAPEAQTLRRLDRYAELL</sequence>
<organism evidence="6 7">
    <name type="scientific">Kineosporia succinea</name>
    <dbReference type="NCBI Taxonomy" id="84632"/>
    <lineage>
        <taxon>Bacteria</taxon>
        <taxon>Bacillati</taxon>
        <taxon>Actinomycetota</taxon>
        <taxon>Actinomycetes</taxon>
        <taxon>Kineosporiales</taxon>
        <taxon>Kineosporiaceae</taxon>
        <taxon>Kineosporia</taxon>
    </lineage>
</organism>
<keyword evidence="2" id="KW-0288">FMN</keyword>